<evidence type="ECO:0000313" key="3">
    <source>
        <dbReference type="Proteomes" id="UP001341840"/>
    </source>
</evidence>
<dbReference type="Proteomes" id="UP001341840">
    <property type="component" value="Unassembled WGS sequence"/>
</dbReference>
<feature type="region of interest" description="Disordered" evidence="1">
    <location>
        <begin position="37"/>
        <end position="77"/>
    </location>
</feature>
<gene>
    <name evidence="2" type="ORF">PIB30_059534</name>
</gene>
<sequence length="155" mass="16577">MSIHELASRFESALRLSGRSGAESAAFRASRLNHGSAPVHLVEPGNGPTNPMVNRSLGLDRSTPLTTPPMAQQRPCRATTVGLSEQETEFWSRNLKSRCGLSKSRRGTQSLGVAKLIPSIQSPRIGARSSSLGVGTLKSSNQALFSPRLTPRRGS</sequence>
<keyword evidence="3" id="KW-1185">Reference proteome</keyword>
<accession>A0ABU6SKQ5</accession>
<feature type="compositionally biased region" description="Polar residues" evidence="1">
    <location>
        <begin position="128"/>
        <end position="144"/>
    </location>
</feature>
<evidence type="ECO:0000313" key="2">
    <source>
        <dbReference type="EMBL" id="MED6136842.1"/>
    </source>
</evidence>
<comment type="caution">
    <text evidence="2">The sequence shown here is derived from an EMBL/GenBank/DDBJ whole genome shotgun (WGS) entry which is preliminary data.</text>
</comment>
<reference evidence="2 3" key="1">
    <citation type="journal article" date="2023" name="Plants (Basel)">
        <title>Bridging the Gap: Combining Genomics and Transcriptomics Approaches to Understand Stylosanthes scabra, an Orphan Legume from the Brazilian Caatinga.</title>
        <authorList>
            <person name="Ferreira-Neto J.R.C."/>
            <person name="da Silva M.D."/>
            <person name="Binneck E."/>
            <person name="de Melo N.F."/>
            <person name="da Silva R.H."/>
            <person name="de Melo A.L.T.M."/>
            <person name="Pandolfi V."/>
            <person name="Bustamante F.O."/>
            <person name="Brasileiro-Vidal A.C."/>
            <person name="Benko-Iseppon A.M."/>
        </authorList>
    </citation>
    <scope>NUCLEOTIDE SEQUENCE [LARGE SCALE GENOMIC DNA]</scope>
    <source>
        <tissue evidence="2">Leaves</tissue>
    </source>
</reference>
<organism evidence="2 3">
    <name type="scientific">Stylosanthes scabra</name>
    <dbReference type="NCBI Taxonomy" id="79078"/>
    <lineage>
        <taxon>Eukaryota</taxon>
        <taxon>Viridiplantae</taxon>
        <taxon>Streptophyta</taxon>
        <taxon>Embryophyta</taxon>
        <taxon>Tracheophyta</taxon>
        <taxon>Spermatophyta</taxon>
        <taxon>Magnoliopsida</taxon>
        <taxon>eudicotyledons</taxon>
        <taxon>Gunneridae</taxon>
        <taxon>Pentapetalae</taxon>
        <taxon>rosids</taxon>
        <taxon>fabids</taxon>
        <taxon>Fabales</taxon>
        <taxon>Fabaceae</taxon>
        <taxon>Papilionoideae</taxon>
        <taxon>50 kb inversion clade</taxon>
        <taxon>dalbergioids sensu lato</taxon>
        <taxon>Dalbergieae</taxon>
        <taxon>Pterocarpus clade</taxon>
        <taxon>Stylosanthes</taxon>
    </lineage>
</organism>
<dbReference type="EMBL" id="JASCZI010060928">
    <property type="protein sequence ID" value="MED6136842.1"/>
    <property type="molecule type" value="Genomic_DNA"/>
</dbReference>
<evidence type="ECO:0000256" key="1">
    <source>
        <dbReference type="SAM" id="MobiDB-lite"/>
    </source>
</evidence>
<name>A0ABU6SKQ5_9FABA</name>
<feature type="region of interest" description="Disordered" evidence="1">
    <location>
        <begin position="124"/>
        <end position="155"/>
    </location>
</feature>
<protein>
    <submittedName>
        <fullName evidence="2">Uncharacterized protein</fullName>
    </submittedName>
</protein>
<proteinExistence type="predicted"/>